<gene>
    <name evidence="1" type="ORF">MNEG_7392</name>
</gene>
<proteinExistence type="predicted"/>
<organism evidence="1 2">
    <name type="scientific">Monoraphidium neglectum</name>
    <dbReference type="NCBI Taxonomy" id="145388"/>
    <lineage>
        <taxon>Eukaryota</taxon>
        <taxon>Viridiplantae</taxon>
        <taxon>Chlorophyta</taxon>
        <taxon>core chlorophytes</taxon>
        <taxon>Chlorophyceae</taxon>
        <taxon>CS clade</taxon>
        <taxon>Sphaeropleales</taxon>
        <taxon>Selenastraceae</taxon>
        <taxon>Monoraphidium</taxon>
    </lineage>
</organism>
<reference evidence="1 2" key="1">
    <citation type="journal article" date="2013" name="BMC Genomics">
        <title>Reconstruction of the lipid metabolism for the microalga Monoraphidium neglectum from its genome sequence reveals characteristics suitable for biofuel production.</title>
        <authorList>
            <person name="Bogen C."/>
            <person name="Al-Dilaimi A."/>
            <person name="Albersmeier A."/>
            <person name="Wichmann J."/>
            <person name="Grundmann M."/>
            <person name="Rupp O."/>
            <person name="Lauersen K.J."/>
            <person name="Blifernez-Klassen O."/>
            <person name="Kalinowski J."/>
            <person name="Goesmann A."/>
            <person name="Mussgnug J.H."/>
            <person name="Kruse O."/>
        </authorList>
    </citation>
    <scope>NUCLEOTIDE SEQUENCE [LARGE SCALE GENOMIC DNA]</scope>
    <source>
        <strain evidence="1 2">SAG 48.87</strain>
    </source>
</reference>
<dbReference type="RefSeq" id="XP_013899589.1">
    <property type="nucleotide sequence ID" value="XM_014044135.1"/>
</dbReference>
<sequence>MSVAAALRLTKALLFPSPGEAKGIKLARLCLATPMKLLVPVSLPLWLLCEARAEAEEHFGRYLNRKGVRGRDAQALVAEMRAAEYR</sequence>
<keyword evidence="2" id="KW-1185">Reference proteome</keyword>
<name>A0A0D2MBC3_9CHLO</name>
<protein>
    <submittedName>
        <fullName evidence="1">Uncharacterized protein</fullName>
    </submittedName>
</protein>
<dbReference type="Proteomes" id="UP000054498">
    <property type="component" value="Unassembled WGS sequence"/>
</dbReference>
<dbReference type="KEGG" id="mng:MNEG_7392"/>
<dbReference type="AlphaFoldDB" id="A0A0D2MBC3"/>
<evidence type="ECO:0000313" key="2">
    <source>
        <dbReference type="Proteomes" id="UP000054498"/>
    </source>
</evidence>
<evidence type="ECO:0000313" key="1">
    <source>
        <dbReference type="EMBL" id="KIZ00570.1"/>
    </source>
</evidence>
<dbReference type="GeneID" id="25740268"/>
<dbReference type="EMBL" id="KK101521">
    <property type="protein sequence ID" value="KIZ00570.1"/>
    <property type="molecule type" value="Genomic_DNA"/>
</dbReference>
<accession>A0A0D2MBC3</accession>